<proteinExistence type="predicted"/>
<name>A0A2K3NRV8_TRIPR</name>
<dbReference type="AlphaFoldDB" id="A0A2K3NRV8"/>
<feature type="region of interest" description="Disordered" evidence="1">
    <location>
        <begin position="182"/>
        <end position="208"/>
    </location>
</feature>
<evidence type="ECO:0000256" key="1">
    <source>
        <dbReference type="SAM" id="MobiDB-lite"/>
    </source>
</evidence>
<feature type="compositionally biased region" description="Polar residues" evidence="1">
    <location>
        <begin position="362"/>
        <end position="373"/>
    </location>
</feature>
<gene>
    <name evidence="2" type="ORF">L195_g002221</name>
</gene>
<reference evidence="2 3" key="2">
    <citation type="journal article" date="2017" name="Front. Plant Sci.">
        <title>Gene Classification and Mining of Molecular Markers Useful in Red Clover (Trifolium pratense) Breeding.</title>
        <authorList>
            <person name="Istvanek J."/>
            <person name="Dluhosova J."/>
            <person name="Dluhos P."/>
            <person name="Patkova L."/>
            <person name="Nedelnik J."/>
            <person name="Repkova J."/>
        </authorList>
    </citation>
    <scope>NUCLEOTIDE SEQUENCE [LARGE SCALE GENOMIC DNA]</scope>
    <source>
        <strain evidence="3">cv. Tatra</strain>
        <tissue evidence="2">Young leaves</tissue>
    </source>
</reference>
<dbReference type="Proteomes" id="UP000236291">
    <property type="component" value="Unassembled WGS sequence"/>
</dbReference>
<accession>A0A2K3NRV8</accession>
<evidence type="ECO:0000313" key="3">
    <source>
        <dbReference type="Proteomes" id="UP000236291"/>
    </source>
</evidence>
<reference evidence="2 3" key="1">
    <citation type="journal article" date="2014" name="Am. J. Bot.">
        <title>Genome assembly and annotation for red clover (Trifolium pratense; Fabaceae).</title>
        <authorList>
            <person name="Istvanek J."/>
            <person name="Jaros M."/>
            <person name="Krenek A."/>
            <person name="Repkova J."/>
        </authorList>
    </citation>
    <scope>NUCLEOTIDE SEQUENCE [LARGE SCALE GENOMIC DNA]</scope>
    <source>
        <strain evidence="3">cv. Tatra</strain>
        <tissue evidence="2">Young leaves</tissue>
    </source>
</reference>
<dbReference type="PANTHER" id="PTHR34361">
    <property type="entry name" value="OS08G0157800 PROTEIN"/>
    <property type="match status" value="1"/>
</dbReference>
<evidence type="ECO:0000313" key="2">
    <source>
        <dbReference type="EMBL" id="PNY05764.1"/>
    </source>
</evidence>
<comment type="caution">
    <text evidence="2">The sequence shown here is derived from an EMBL/GenBank/DDBJ whole genome shotgun (WGS) entry which is preliminary data.</text>
</comment>
<sequence>MMNQKEIKQITSLTTSRLSPLAKPFTLNNRSSFLSPKPSFNSFNHSDDDDDSDDPFSSLLDSFRKMGRSVSLNDNVKTATFPVGASTSQTHHEISLFEGNPFLELPKNGDFDELHWSHFEVANSTGDVSMFQKVKPAEGIFEKSTGIVVGKGILSNSEGTKQAADESSSFLKAQNKVAPLKISTDMSSTKSTPQNQFSNNLGDSETDVDSPCWKGTMAISLVPSEIAQSVPFHHVEKPTEKHNTLNPRAPQFFPGIGYVQDDFVSLNSTVPVNTNLLSGEDTLMKTVMAEESLIELNKQEHQYSTNISGIEKAFNMVNDRSSVDPLLNSHSTTTQSSSKEEFTTSKGKLVTIGDAVEFVKGTENSRANRSTMSEFFPPKGHSPTSPASSSQVNVYTDLLKTFEGFSKSILESPKPSVKIVVGAMHVLSELLAQTCIDGVDSYSEHDNSTTTILQILNNLNDFNAKVGGERISTTAFDSTPANSSFCLDRPLKLTKGLEMANVETLTVPHQLYLQSDYVGKNTVSNVIGQTGLSSFASSSGGGTKNGNEVGQLQVIRRSLGKNVDFDKQMHPEASLFWNLWLDSEAERCYRKFKTYHWLMEAGVDVNCKNVAVFSSA</sequence>
<organism evidence="2 3">
    <name type="scientific">Trifolium pratense</name>
    <name type="common">Red clover</name>
    <dbReference type="NCBI Taxonomy" id="57577"/>
    <lineage>
        <taxon>Eukaryota</taxon>
        <taxon>Viridiplantae</taxon>
        <taxon>Streptophyta</taxon>
        <taxon>Embryophyta</taxon>
        <taxon>Tracheophyta</taxon>
        <taxon>Spermatophyta</taxon>
        <taxon>Magnoliopsida</taxon>
        <taxon>eudicotyledons</taxon>
        <taxon>Gunneridae</taxon>
        <taxon>Pentapetalae</taxon>
        <taxon>rosids</taxon>
        <taxon>fabids</taxon>
        <taxon>Fabales</taxon>
        <taxon>Fabaceae</taxon>
        <taxon>Papilionoideae</taxon>
        <taxon>50 kb inversion clade</taxon>
        <taxon>NPAAA clade</taxon>
        <taxon>Hologalegina</taxon>
        <taxon>IRL clade</taxon>
        <taxon>Trifolieae</taxon>
        <taxon>Trifolium</taxon>
    </lineage>
</organism>
<feature type="compositionally biased region" description="Polar residues" evidence="1">
    <location>
        <begin position="184"/>
        <end position="203"/>
    </location>
</feature>
<dbReference type="EMBL" id="ASHM01000964">
    <property type="protein sequence ID" value="PNY05764.1"/>
    <property type="molecule type" value="Genomic_DNA"/>
</dbReference>
<feature type="region of interest" description="Disordered" evidence="1">
    <location>
        <begin position="361"/>
        <end position="390"/>
    </location>
</feature>
<dbReference type="STRING" id="57577.A0A2K3NRV8"/>
<protein>
    <submittedName>
        <fullName evidence="2">Uncharacterized protein</fullName>
    </submittedName>
</protein>
<dbReference type="PANTHER" id="PTHR34361:SF6">
    <property type="entry name" value="POX DOMAIN-CONTAINING PROTEIN"/>
    <property type="match status" value="1"/>
</dbReference>